<sequence length="228" mass="25044">MNSNDIESRKVAIITGSTSGIGLDLARHLHRLGYRVAISGRRVEVGEQIAKDLDSTGATATFVQCDVEAYSSQASLFKTIWDKWNRLDVFIPNAGIVDKGSIYNFRRRSATVDDIPCEPDLTCTEVGWKGLIFGTTLATHFMRHNTVPGGKVIVTGSIMGVHPCPTFPEYSSVKAAMLQWARAMAPLLLKKESITINIVLPNATDTPCMPDFKVAFLPEQYGPLPNHH</sequence>
<dbReference type="GO" id="GO:0016491">
    <property type="term" value="F:oxidoreductase activity"/>
    <property type="evidence" value="ECO:0007669"/>
    <property type="project" value="UniProtKB-KW"/>
</dbReference>
<keyword evidence="2" id="KW-0560">Oxidoreductase</keyword>
<dbReference type="EMBL" id="JAFIMR010000058">
    <property type="protein sequence ID" value="KAI1853052.1"/>
    <property type="molecule type" value="Genomic_DNA"/>
</dbReference>
<gene>
    <name evidence="3" type="ORF">JX265_012808</name>
</gene>
<evidence type="ECO:0000313" key="3">
    <source>
        <dbReference type="EMBL" id="KAI1853052.1"/>
    </source>
</evidence>
<name>A0A9P9WA35_9PEZI</name>
<dbReference type="Gene3D" id="3.40.50.720">
    <property type="entry name" value="NAD(P)-binding Rossmann-like Domain"/>
    <property type="match status" value="1"/>
</dbReference>
<dbReference type="Pfam" id="PF00106">
    <property type="entry name" value="adh_short"/>
    <property type="match status" value="1"/>
</dbReference>
<organism evidence="3 4">
    <name type="scientific">Neoarthrinium moseri</name>
    <dbReference type="NCBI Taxonomy" id="1658444"/>
    <lineage>
        <taxon>Eukaryota</taxon>
        <taxon>Fungi</taxon>
        <taxon>Dikarya</taxon>
        <taxon>Ascomycota</taxon>
        <taxon>Pezizomycotina</taxon>
        <taxon>Sordariomycetes</taxon>
        <taxon>Xylariomycetidae</taxon>
        <taxon>Amphisphaeriales</taxon>
        <taxon>Apiosporaceae</taxon>
        <taxon>Neoarthrinium</taxon>
    </lineage>
</organism>
<proteinExistence type="inferred from homology"/>
<evidence type="ECO:0000256" key="2">
    <source>
        <dbReference type="ARBA" id="ARBA00023002"/>
    </source>
</evidence>
<dbReference type="PRINTS" id="PR00081">
    <property type="entry name" value="GDHRDH"/>
</dbReference>
<dbReference type="AlphaFoldDB" id="A0A9P9WA35"/>
<keyword evidence="4" id="KW-1185">Reference proteome</keyword>
<dbReference type="PANTHER" id="PTHR44229">
    <property type="entry name" value="15-HYDROXYPROSTAGLANDIN DEHYDROGENASE [NAD(+)]"/>
    <property type="match status" value="1"/>
</dbReference>
<dbReference type="Proteomes" id="UP000829685">
    <property type="component" value="Unassembled WGS sequence"/>
</dbReference>
<reference evidence="3" key="1">
    <citation type="submission" date="2021-03" db="EMBL/GenBank/DDBJ databases">
        <title>Revisited historic fungal species revealed as producer of novel bioactive compounds through whole genome sequencing and comparative genomics.</title>
        <authorList>
            <person name="Vignolle G.A."/>
            <person name="Hochenegger N."/>
            <person name="Mach R.L."/>
            <person name="Mach-Aigner A.R."/>
            <person name="Javad Rahimi M."/>
            <person name="Salim K.A."/>
            <person name="Chan C.M."/>
            <person name="Lim L.B.L."/>
            <person name="Cai F."/>
            <person name="Druzhinina I.S."/>
            <person name="U'Ren J.M."/>
            <person name="Derntl C."/>
        </authorList>
    </citation>
    <scope>NUCLEOTIDE SEQUENCE</scope>
    <source>
        <strain evidence="3">TUCIM 5799</strain>
    </source>
</reference>
<accession>A0A9P9WA35</accession>
<dbReference type="GO" id="GO:0005737">
    <property type="term" value="C:cytoplasm"/>
    <property type="evidence" value="ECO:0007669"/>
    <property type="project" value="TreeGrafter"/>
</dbReference>
<dbReference type="InterPro" id="IPR002347">
    <property type="entry name" value="SDR_fam"/>
</dbReference>
<dbReference type="InterPro" id="IPR036291">
    <property type="entry name" value="NAD(P)-bd_dom_sf"/>
</dbReference>
<comment type="similarity">
    <text evidence="1">Belongs to the short-chain dehydrogenases/reductases (SDR) family.</text>
</comment>
<evidence type="ECO:0000256" key="1">
    <source>
        <dbReference type="ARBA" id="ARBA00006484"/>
    </source>
</evidence>
<dbReference type="PANTHER" id="PTHR44229:SF4">
    <property type="entry name" value="15-HYDROXYPROSTAGLANDIN DEHYDROGENASE [NAD(+)]"/>
    <property type="match status" value="1"/>
</dbReference>
<evidence type="ECO:0000313" key="4">
    <source>
        <dbReference type="Proteomes" id="UP000829685"/>
    </source>
</evidence>
<dbReference type="SUPFAM" id="SSF51735">
    <property type="entry name" value="NAD(P)-binding Rossmann-fold domains"/>
    <property type="match status" value="1"/>
</dbReference>
<comment type="caution">
    <text evidence="3">The sequence shown here is derived from an EMBL/GenBank/DDBJ whole genome shotgun (WGS) entry which is preliminary data.</text>
</comment>
<protein>
    <submittedName>
        <fullName evidence="3">Uncharacterized protein</fullName>
    </submittedName>
</protein>